<evidence type="ECO:0000313" key="3">
    <source>
        <dbReference type="Proteomes" id="UP001501469"/>
    </source>
</evidence>
<keyword evidence="1" id="KW-0732">Signal</keyword>
<feature type="signal peptide" evidence="1">
    <location>
        <begin position="1"/>
        <end position="22"/>
    </location>
</feature>
<organism evidence="2 3">
    <name type="scientific">Hymenobacter glaciei</name>
    <dbReference type="NCBI Taxonomy" id="877209"/>
    <lineage>
        <taxon>Bacteria</taxon>
        <taxon>Pseudomonadati</taxon>
        <taxon>Bacteroidota</taxon>
        <taxon>Cytophagia</taxon>
        <taxon>Cytophagales</taxon>
        <taxon>Hymenobacteraceae</taxon>
        <taxon>Hymenobacter</taxon>
    </lineage>
</organism>
<reference evidence="3" key="1">
    <citation type="journal article" date="2019" name="Int. J. Syst. Evol. Microbiol.">
        <title>The Global Catalogue of Microorganisms (GCM) 10K type strain sequencing project: providing services to taxonomists for standard genome sequencing and annotation.</title>
        <authorList>
            <consortium name="The Broad Institute Genomics Platform"/>
            <consortium name="The Broad Institute Genome Sequencing Center for Infectious Disease"/>
            <person name="Wu L."/>
            <person name="Ma J."/>
        </authorList>
    </citation>
    <scope>NUCLEOTIDE SEQUENCE [LARGE SCALE GENOMIC DNA]</scope>
    <source>
        <strain evidence="3">JCM 17225</strain>
    </source>
</reference>
<keyword evidence="3" id="KW-1185">Reference proteome</keyword>
<name>A0ABP7U1W7_9BACT</name>
<proteinExistence type="predicted"/>
<evidence type="ECO:0000256" key="1">
    <source>
        <dbReference type="SAM" id="SignalP"/>
    </source>
</evidence>
<protein>
    <recommendedName>
        <fullName evidence="4">DUF4468 domain-containing protein</fullName>
    </recommendedName>
</protein>
<dbReference type="EMBL" id="BAABDK010000015">
    <property type="protein sequence ID" value="GAA4033759.1"/>
    <property type="molecule type" value="Genomic_DNA"/>
</dbReference>
<accession>A0ABP7U1W7</accession>
<gene>
    <name evidence="2" type="ORF">GCM10022409_17580</name>
</gene>
<dbReference type="Proteomes" id="UP001501469">
    <property type="component" value="Unassembled WGS sequence"/>
</dbReference>
<evidence type="ECO:0008006" key="4">
    <source>
        <dbReference type="Google" id="ProtNLM"/>
    </source>
</evidence>
<evidence type="ECO:0000313" key="2">
    <source>
        <dbReference type="EMBL" id="GAA4033759.1"/>
    </source>
</evidence>
<dbReference type="RefSeq" id="WP_345053029.1">
    <property type="nucleotide sequence ID" value="NZ_BAABDK010000015.1"/>
</dbReference>
<sequence length="251" mass="27498">MKNRPLPVLLLGTLLAVGPASAQLAPRAAFASDEAAARHKAAFVAVVNKAGFKRPADGYYYKNRIDVTKEAALRRVGIDLRAMERSLRIDGAAPYEESSLFADLVVRGTVLSLVTDSSRGVCYHSRYQIRVTETWQGRPADTVTVRLVTGPIGESLGITYSGAPRIQVGEDVILHLNYVDFAAYEENRKFGGCANNAAPGDFMVMLASPVQGKGVLSGYDQRTVTSLADLRRDLQRFAAILDKEHFYQKEF</sequence>
<feature type="chain" id="PRO_5046926851" description="DUF4468 domain-containing protein" evidence="1">
    <location>
        <begin position="23"/>
        <end position="251"/>
    </location>
</feature>
<comment type="caution">
    <text evidence="2">The sequence shown here is derived from an EMBL/GenBank/DDBJ whole genome shotgun (WGS) entry which is preliminary data.</text>
</comment>